<name>Q55EH1_DICDI</name>
<keyword evidence="5" id="KW-1185">Reference proteome</keyword>
<gene>
    <name evidence="4" type="ORF">DDB_G0268906</name>
</gene>
<comment type="caution">
    <text evidence="4">The sequence shown here is derived from an EMBL/GenBank/DDBJ whole genome shotgun (WGS) entry which is preliminary data.</text>
</comment>
<evidence type="ECO:0000256" key="2">
    <source>
        <dbReference type="ARBA" id="ARBA00022723"/>
    </source>
</evidence>
<reference evidence="4 5" key="1">
    <citation type="journal article" date="2005" name="Nature">
        <title>The genome of the social amoeba Dictyostelium discoideum.</title>
        <authorList>
            <consortium name="The Dictyostelium discoideum Sequencing Consortium"/>
            <person name="Eichinger L."/>
            <person name="Pachebat J.A."/>
            <person name="Glockner G."/>
            <person name="Rajandream M.A."/>
            <person name="Sucgang R."/>
            <person name="Berriman M."/>
            <person name="Song J."/>
            <person name="Olsen R."/>
            <person name="Szafranski K."/>
            <person name="Xu Q."/>
            <person name="Tunggal B."/>
            <person name="Kummerfeld S."/>
            <person name="Madera M."/>
            <person name="Konfortov B.A."/>
            <person name="Rivero F."/>
            <person name="Bankier A.T."/>
            <person name="Lehmann R."/>
            <person name="Hamlin N."/>
            <person name="Davies R."/>
            <person name="Gaudet P."/>
            <person name="Fey P."/>
            <person name="Pilcher K."/>
            <person name="Chen G."/>
            <person name="Saunders D."/>
            <person name="Sodergren E."/>
            <person name="Davis P."/>
            <person name="Kerhornou A."/>
            <person name="Nie X."/>
            <person name="Hall N."/>
            <person name="Anjard C."/>
            <person name="Hemphill L."/>
            <person name="Bason N."/>
            <person name="Farbrother P."/>
            <person name="Desany B."/>
            <person name="Just E."/>
            <person name="Morio T."/>
            <person name="Rost R."/>
            <person name="Churcher C."/>
            <person name="Cooper J."/>
            <person name="Haydock S."/>
            <person name="van Driessche N."/>
            <person name="Cronin A."/>
            <person name="Goodhead I."/>
            <person name="Muzny D."/>
            <person name="Mourier T."/>
            <person name="Pain A."/>
            <person name="Lu M."/>
            <person name="Harper D."/>
            <person name="Lindsay R."/>
            <person name="Hauser H."/>
            <person name="James K."/>
            <person name="Quiles M."/>
            <person name="Madan Babu M."/>
            <person name="Saito T."/>
            <person name="Buchrieser C."/>
            <person name="Wardroper A."/>
            <person name="Felder M."/>
            <person name="Thangavelu M."/>
            <person name="Johnson D."/>
            <person name="Knights A."/>
            <person name="Loulseged H."/>
            <person name="Mungall K."/>
            <person name="Oliver K."/>
            <person name="Price C."/>
            <person name="Quail M.A."/>
            <person name="Urushihara H."/>
            <person name="Hernandez J."/>
            <person name="Rabbinowitsch E."/>
            <person name="Steffen D."/>
            <person name="Sanders M."/>
            <person name="Ma J."/>
            <person name="Kohara Y."/>
            <person name="Sharp S."/>
            <person name="Simmonds M."/>
            <person name="Spiegler S."/>
            <person name="Tivey A."/>
            <person name="Sugano S."/>
            <person name="White B."/>
            <person name="Walker D."/>
            <person name="Woodward J."/>
            <person name="Winckler T."/>
            <person name="Tanaka Y."/>
            <person name="Shaulsky G."/>
            <person name="Schleicher M."/>
            <person name="Weinstock G."/>
            <person name="Rosenthal A."/>
            <person name="Cox E.C."/>
            <person name="Chisholm R.L."/>
            <person name="Gibbs R."/>
            <person name="Loomis W.F."/>
            <person name="Platzer M."/>
            <person name="Kay R.R."/>
            <person name="Williams J."/>
            <person name="Dear P.H."/>
            <person name="Noegel A.A."/>
            <person name="Barrell B."/>
            <person name="Kuspa A."/>
        </authorList>
    </citation>
    <scope>NUCLEOTIDE SEQUENCE [LARGE SCALE GENOMIC DNA]</scope>
    <source>
        <strain evidence="4 5">AX4</strain>
    </source>
</reference>
<feature type="domain" description="DDE Tnp4" evidence="3">
    <location>
        <begin position="28"/>
        <end position="98"/>
    </location>
</feature>
<organism evidence="4 5">
    <name type="scientific">Dictyostelium discoideum</name>
    <name type="common">Social amoeba</name>
    <dbReference type="NCBI Taxonomy" id="44689"/>
    <lineage>
        <taxon>Eukaryota</taxon>
        <taxon>Amoebozoa</taxon>
        <taxon>Evosea</taxon>
        <taxon>Eumycetozoa</taxon>
        <taxon>Dictyostelia</taxon>
        <taxon>Dictyosteliales</taxon>
        <taxon>Dictyosteliaceae</taxon>
        <taxon>Dictyostelium</taxon>
    </lineage>
</organism>
<dbReference type="EMBL" id="AAFI02000004">
    <property type="protein sequence ID" value="EAL73042.1"/>
    <property type="molecule type" value="Genomic_DNA"/>
</dbReference>
<dbReference type="dictyBase" id="DDB_G0268906"/>
<protein>
    <recommendedName>
        <fullName evidence="3">DDE Tnp4 domain-containing protein</fullName>
    </recommendedName>
</protein>
<keyword evidence="2" id="KW-0479">Metal-binding</keyword>
<dbReference type="Proteomes" id="UP000002195">
    <property type="component" value="Unassembled WGS sequence"/>
</dbReference>
<dbReference type="GO" id="GO:0046872">
    <property type="term" value="F:metal ion binding"/>
    <property type="evidence" value="ECO:0007669"/>
    <property type="project" value="UniProtKB-KW"/>
</dbReference>
<dbReference type="PaxDb" id="44689-DDB0190115"/>
<dbReference type="KEGG" id="ddi:DDB_G0268906"/>
<sequence>MKDLEQFDDMIGISNINFFDLLKKRDKDFISKLEKEKEFILGDRGFVGIGRLTIPKGKRDYEQKQTDIDQKSIRIIIENVFSKIKRFFITSMPLRYKFSVGSIDMDSVQEKHNKRSKKKS</sequence>
<proteinExistence type="predicted"/>
<evidence type="ECO:0000313" key="4">
    <source>
        <dbReference type="EMBL" id="EAL73042.1"/>
    </source>
</evidence>
<dbReference type="InterPro" id="IPR027806">
    <property type="entry name" value="HARBI1_dom"/>
</dbReference>
<evidence type="ECO:0000256" key="1">
    <source>
        <dbReference type="ARBA" id="ARBA00001968"/>
    </source>
</evidence>
<comment type="cofactor">
    <cofactor evidence="1">
        <name>a divalent metal cation</name>
        <dbReference type="ChEBI" id="CHEBI:60240"/>
    </cofactor>
</comment>
<dbReference type="VEuPathDB" id="AmoebaDB:DDB_G0268906"/>
<dbReference type="GeneID" id="8616744"/>
<dbReference type="InParanoid" id="Q55EH1"/>
<dbReference type="RefSeq" id="XP_647049.1">
    <property type="nucleotide sequence ID" value="XM_641957.1"/>
</dbReference>
<evidence type="ECO:0000259" key="3">
    <source>
        <dbReference type="Pfam" id="PF13359"/>
    </source>
</evidence>
<dbReference type="HOGENOM" id="CLU_2054087_0_0_1"/>
<dbReference type="AlphaFoldDB" id="Q55EH1"/>
<accession>Q55EH1</accession>
<dbReference type="Pfam" id="PF13359">
    <property type="entry name" value="DDE_Tnp_4"/>
    <property type="match status" value="1"/>
</dbReference>
<evidence type="ECO:0000313" key="5">
    <source>
        <dbReference type="Proteomes" id="UP000002195"/>
    </source>
</evidence>